<evidence type="ECO:0000313" key="2">
    <source>
        <dbReference type="EMBL" id="TWT56874.1"/>
    </source>
</evidence>
<dbReference type="AlphaFoldDB" id="A0A5C5X153"/>
<comment type="caution">
    <text evidence="2">The sequence shown here is derived from an EMBL/GenBank/DDBJ whole genome shotgun (WGS) entry which is preliminary data.</text>
</comment>
<feature type="chain" id="PRO_5022682655" description="Secreted protein" evidence="1">
    <location>
        <begin position="21"/>
        <end position="791"/>
    </location>
</feature>
<dbReference type="NCBIfam" id="NF038032">
    <property type="entry name" value="CehA_McbA_metalo"/>
    <property type="match status" value="1"/>
</dbReference>
<proteinExistence type="predicted"/>
<name>A0A5C5X153_9PLAN</name>
<gene>
    <name evidence="2" type="ORF">KOR42_02290</name>
</gene>
<evidence type="ECO:0008006" key="4">
    <source>
        <dbReference type="Google" id="ProtNLM"/>
    </source>
</evidence>
<sequence length="791" mass="88597" precursor="true">MFRVLFIACGLLGTVSVALGQGFPEVVRVERQPLIEATKRLVEAMDFIGQPFSDEDKQALDAAFQLETDREVTEAIQDVLDPHCLAGVHINAESRVKVSEGPCPKELMEQGWRSFLVKVHNEAGINPKLEIESPNAHAVYERGNGARQRPKTDDDLIDRPEVERRFLDVSMYDSQPMRGGLSGLGLEYRIAQLYSRDVGKREAQISFHVGQGTQDIGFRNSVPILFECQPAVDVTLGILDHDGTPTMAALVIRDRLGRVYPNPSKRLAPDFFFHEQVYRKDGETVRLPPGDYTVTISRGPEYEVERTSFTVSASPNQRVPFQLTRWIHPAKKGWISGDHHVHAAGCAHYDSPTEGVGPEDMMRHILGEDLNVGCVLSWGPCWYTQKEYFEGATHELSTENYLMRYDVEVSGFPSSHAGHLCLLRLIEDDYPGTTLIEEWPSWTLPVLKWGKEQGGVVGYSHSGWGLALPDVGPNGQRLRPGETPQRLRGQGKAVDTLPDYEIPPFDGIGANEYVVTAAHGVCDFISAVDTPAIWELNIWYHTLNCGLRSRISGETDFPCIYGDRVGLGRVYVKQDGDGPVNFDTWIQGVKNGRSYCGDGLSHLMDFRVNDVAVGEPGTSGEISQLDLEEPGLVTVQCEVAALLEPEPSTKTQMIRQRRLDQQPYWHIERCRIGDTRKVPVELIVNGQVAERVEIEADGEINDLKFETQLDHSSWIAIRILPSCHTNPVFVEIDGKPIRGSRRSAEWCRDSVDVCWKSKSPMIRESEREEAEKAYQQARDYYSQVLSEAVVD</sequence>
<evidence type="ECO:0000256" key="1">
    <source>
        <dbReference type="SAM" id="SignalP"/>
    </source>
</evidence>
<dbReference type="RefSeq" id="WP_197440754.1">
    <property type="nucleotide sequence ID" value="NZ_SIHI01000001.1"/>
</dbReference>
<dbReference type="EMBL" id="SIHI01000001">
    <property type="protein sequence ID" value="TWT56874.1"/>
    <property type="molecule type" value="Genomic_DNA"/>
</dbReference>
<feature type="signal peptide" evidence="1">
    <location>
        <begin position="1"/>
        <end position="20"/>
    </location>
</feature>
<reference evidence="2 3" key="1">
    <citation type="submission" date="2019-02" db="EMBL/GenBank/DDBJ databases">
        <title>Deep-cultivation of Planctomycetes and their phenomic and genomic characterization uncovers novel biology.</title>
        <authorList>
            <person name="Wiegand S."/>
            <person name="Jogler M."/>
            <person name="Boedeker C."/>
            <person name="Pinto D."/>
            <person name="Vollmers J."/>
            <person name="Rivas-Marin E."/>
            <person name="Kohn T."/>
            <person name="Peeters S.H."/>
            <person name="Heuer A."/>
            <person name="Rast P."/>
            <person name="Oberbeckmann S."/>
            <person name="Bunk B."/>
            <person name="Jeske O."/>
            <person name="Meyerdierks A."/>
            <person name="Storesund J.E."/>
            <person name="Kallscheuer N."/>
            <person name="Luecker S."/>
            <person name="Lage O.M."/>
            <person name="Pohl T."/>
            <person name="Merkel B.J."/>
            <person name="Hornburger P."/>
            <person name="Mueller R.-W."/>
            <person name="Bruemmer F."/>
            <person name="Labrenz M."/>
            <person name="Spormann A.M."/>
            <person name="Op Den Camp H."/>
            <person name="Overmann J."/>
            <person name="Amann R."/>
            <person name="Jetten M.S.M."/>
            <person name="Mascher T."/>
            <person name="Medema M.H."/>
            <person name="Devos D.P."/>
            <person name="Kaster A.-K."/>
            <person name="Ovreas L."/>
            <person name="Rohde M."/>
            <person name="Galperin M.Y."/>
            <person name="Jogler C."/>
        </authorList>
    </citation>
    <scope>NUCLEOTIDE SEQUENCE [LARGE SCALE GENOMIC DNA]</scope>
    <source>
        <strain evidence="2 3">KOR42</strain>
    </source>
</reference>
<protein>
    <recommendedName>
        <fullName evidence="4">Secreted protein</fullName>
    </recommendedName>
</protein>
<accession>A0A5C5X153</accession>
<organism evidence="2 3">
    <name type="scientific">Thalassoglobus neptunius</name>
    <dbReference type="NCBI Taxonomy" id="1938619"/>
    <lineage>
        <taxon>Bacteria</taxon>
        <taxon>Pseudomonadati</taxon>
        <taxon>Planctomycetota</taxon>
        <taxon>Planctomycetia</taxon>
        <taxon>Planctomycetales</taxon>
        <taxon>Planctomycetaceae</taxon>
        <taxon>Thalassoglobus</taxon>
    </lineage>
</organism>
<dbReference type="Proteomes" id="UP000317243">
    <property type="component" value="Unassembled WGS sequence"/>
</dbReference>
<evidence type="ECO:0000313" key="3">
    <source>
        <dbReference type="Proteomes" id="UP000317243"/>
    </source>
</evidence>
<keyword evidence="3" id="KW-1185">Reference proteome</keyword>
<keyword evidence="1" id="KW-0732">Signal</keyword>